<accession>A0AAX4QFU9</accession>
<sequence length="130" mass="14128">MTLGDALARAINQPGTMIQPPGRSLLRFWFAASGELCGSPKAVCGCKFAFLRNFTLIHPDGWYIVEEVAGPTFDDVCAAAKKRGVTVYEEILESAYIQLEKAGTYIAFGPTFPQAYARAIKALESGVFDD</sequence>
<evidence type="ECO:0000313" key="2">
    <source>
        <dbReference type="Proteomes" id="UP001459105"/>
    </source>
</evidence>
<name>A0AAX4QFU9_9CAUD</name>
<evidence type="ECO:0000313" key="1">
    <source>
        <dbReference type="EMBL" id="XAI95466.1"/>
    </source>
</evidence>
<dbReference type="Proteomes" id="UP001459105">
    <property type="component" value="Segment"/>
</dbReference>
<proteinExistence type="predicted"/>
<protein>
    <submittedName>
        <fullName evidence="1">Uncharacterized protein</fullName>
    </submittedName>
</protein>
<dbReference type="EMBL" id="PP438412">
    <property type="protein sequence ID" value="XAI95466.1"/>
    <property type="molecule type" value="Genomic_DNA"/>
</dbReference>
<organism evidence="1 2">
    <name type="scientific">Microcystis phage Mvi-JY20</name>
    <dbReference type="NCBI Taxonomy" id="3128146"/>
    <lineage>
        <taxon>Viruses</taxon>
        <taxon>Duplodnaviria</taxon>
        <taxon>Heunggongvirae</taxon>
        <taxon>Uroviricota</taxon>
        <taxon>Caudoviricetes</taxon>
    </lineage>
</organism>
<reference evidence="1" key="1">
    <citation type="submission" date="2024-03" db="EMBL/GenBank/DDBJ databases">
        <authorList>
            <person name="Lin W."/>
            <person name="Li D."/>
            <person name="Tong Y."/>
        </authorList>
    </citation>
    <scope>NUCLEOTIDE SEQUENCE</scope>
</reference>